<keyword evidence="3 8" id="KW-0378">Hydrolase</keyword>
<feature type="coiled-coil region" evidence="5">
    <location>
        <begin position="203"/>
        <end position="230"/>
    </location>
</feature>
<evidence type="ECO:0000256" key="3">
    <source>
        <dbReference type="ARBA" id="ARBA00022801"/>
    </source>
</evidence>
<protein>
    <submittedName>
        <fullName evidence="8">Cell wall-associated NlpC family hydrolase</fullName>
    </submittedName>
</protein>
<reference evidence="8 9" key="1">
    <citation type="submission" date="2020-03" db="EMBL/GenBank/DDBJ databases">
        <title>Sequencing the genomes of 1000 actinobacteria strains.</title>
        <authorList>
            <person name="Klenk H.-P."/>
        </authorList>
    </citation>
    <scope>NUCLEOTIDE SEQUENCE [LARGE SCALE GENOMIC DNA]</scope>
    <source>
        <strain evidence="8 9">DSM 45490</strain>
    </source>
</reference>
<evidence type="ECO:0000259" key="7">
    <source>
        <dbReference type="PROSITE" id="PS51935"/>
    </source>
</evidence>
<dbReference type="PANTHER" id="PTHR47053:SF1">
    <property type="entry name" value="MUREIN DD-ENDOPEPTIDASE MEPH-RELATED"/>
    <property type="match status" value="1"/>
</dbReference>
<dbReference type="GO" id="GO:0008234">
    <property type="term" value="F:cysteine-type peptidase activity"/>
    <property type="evidence" value="ECO:0007669"/>
    <property type="project" value="UniProtKB-KW"/>
</dbReference>
<dbReference type="EMBL" id="JAASRO010000001">
    <property type="protein sequence ID" value="NIK56119.1"/>
    <property type="molecule type" value="Genomic_DNA"/>
</dbReference>
<dbReference type="PANTHER" id="PTHR47053">
    <property type="entry name" value="MUREIN DD-ENDOPEPTIDASE MEPH-RELATED"/>
    <property type="match status" value="1"/>
</dbReference>
<organism evidence="8 9">
    <name type="scientific">Kribbella shirazensis</name>
    <dbReference type="NCBI Taxonomy" id="1105143"/>
    <lineage>
        <taxon>Bacteria</taxon>
        <taxon>Bacillati</taxon>
        <taxon>Actinomycetota</taxon>
        <taxon>Actinomycetes</taxon>
        <taxon>Propionibacteriales</taxon>
        <taxon>Kribbellaceae</taxon>
        <taxon>Kribbella</taxon>
    </lineage>
</organism>
<comment type="caution">
    <text evidence="8">The sequence shown here is derived from an EMBL/GenBank/DDBJ whole genome shotgun (WGS) entry which is preliminary data.</text>
</comment>
<sequence length="483" mass="51807">MRTPPRATSGGRVASAGKTGRAGKLLLSGVLAICLAGAMAVPTLPAEAAKPKPPVIPSKAAVERAKQAAASKAAQVAAIERQLAAADARLEQLGVRSGIAAEAYNGAVYRLQQAKAEAAAAAARAAEAQKTLTAQRQQIGRFAAASYQGGGDVAKIAPLFTAEGPQDLLDSAGTAHSVSAAMQGSYLRFTATQVMTNLFKVQADQAVVKVKKATDEAAKAKKAAEDAEAAQSAAVTAIGVQRKQSIAQLATLQNISLQVADQRQRGLEELARQRAAAIAAKKAAELKARIAAREAAERRREAAERAREAREEKAERAREAKEQREREKQNDKQDSRKKNPPKREKPSTPSRDNDGGGSKSTRGGVQDVIEFAMRQRGDMYLWGGTGPDRWDCSGLTQAAWEQAGVQLPHYSVAQYEQIRHIDEDELRPGDLIFWSLDPDDPGTIHHVGMYLGDGRMIHAPRSGKPVQIDSVYYWEPPDFFGRP</sequence>
<dbReference type="PROSITE" id="PS51935">
    <property type="entry name" value="NLPC_P60"/>
    <property type="match status" value="1"/>
</dbReference>
<keyword evidence="5" id="KW-0175">Coiled coil</keyword>
<evidence type="ECO:0000256" key="6">
    <source>
        <dbReference type="SAM" id="MobiDB-lite"/>
    </source>
</evidence>
<evidence type="ECO:0000256" key="4">
    <source>
        <dbReference type="ARBA" id="ARBA00022807"/>
    </source>
</evidence>
<evidence type="ECO:0000256" key="5">
    <source>
        <dbReference type="SAM" id="Coils"/>
    </source>
</evidence>
<feature type="compositionally biased region" description="Basic and acidic residues" evidence="6">
    <location>
        <begin position="301"/>
        <end position="354"/>
    </location>
</feature>
<dbReference type="GO" id="GO:0006508">
    <property type="term" value="P:proteolysis"/>
    <property type="evidence" value="ECO:0007669"/>
    <property type="project" value="UniProtKB-KW"/>
</dbReference>
<dbReference type="Gene3D" id="3.90.1720.10">
    <property type="entry name" value="endopeptidase domain like (from Nostoc punctiforme)"/>
    <property type="match status" value="1"/>
</dbReference>
<dbReference type="Proteomes" id="UP000555407">
    <property type="component" value="Unassembled WGS sequence"/>
</dbReference>
<gene>
    <name evidence="8" type="ORF">BJY22_001836</name>
</gene>
<dbReference type="InterPro" id="IPR051202">
    <property type="entry name" value="Peptidase_C40"/>
</dbReference>
<keyword evidence="4" id="KW-0788">Thiol protease</keyword>
<dbReference type="Pfam" id="PF00877">
    <property type="entry name" value="NLPC_P60"/>
    <property type="match status" value="1"/>
</dbReference>
<evidence type="ECO:0000256" key="2">
    <source>
        <dbReference type="ARBA" id="ARBA00022670"/>
    </source>
</evidence>
<evidence type="ECO:0000313" key="8">
    <source>
        <dbReference type="EMBL" id="NIK56119.1"/>
    </source>
</evidence>
<name>A0A7X6A0G1_9ACTN</name>
<proteinExistence type="inferred from homology"/>
<keyword evidence="9" id="KW-1185">Reference proteome</keyword>
<dbReference type="InterPro" id="IPR038765">
    <property type="entry name" value="Papain-like_cys_pep_sf"/>
</dbReference>
<feature type="coiled-coil region" evidence="5">
    <location>
        <begin position="62"/>
        <end position="131"/>
    </location>
</feature>
<evidence type="ECO:0000313" key="9">
    <source>
        <dbReference type="Proteomes" id="UP000555407"/>
    </source>
</evidence>
<dbReference type="InterPro" id="IPR000064">
    <property type="entry name" value="NLP_P60_dom"/>
</dbReference>
<dbReference type="SUPFAM" id="SSF54001">
    <property type="entry name" value="Cysteine proteinases"/>
    <property type="match status" value="1"/>
</dbReference>
<accession>A0A7X6A0G1</accession>
<dbReference type="RefSeq" id="WP_167205276.1">
    <property type="nucleotide sequence ID" value="NZ_JAASRO010000001.1"/>
</dbReference>
<dbReference type="AlphaFoldDB" id="A0A7X6A0G1"/>
<feature type="domain" description="NlpC/P60" evidence="7">
    <location>
        <begin position="362"/>
        <end position="483"/>
    </location>
</feature>
<keyword evidence="2" id="KW-0645">Protease</keyword>
<comment type="similarity">
    <text evidence="1">Belongs to the peptidase C40 family.</text>
</comment>
<evidence type="ECO:0000256" key="1">
    <source>
        <dbReference type="ARBA" id="ARBA00007074"/>
    </source>
</evidence>
<feature type="region of interest" description="Disordered" evidence="6">
    <location>
        <begin position="301"/>
        <end position="366"/>
    </location>
</feature>